<gene>
    <name evidence="1" type="ORF">HMPREF9718_04315</name>
</gene>
<proteinExistence type="predicted"/>
<evidence type="ECO:0000313" key="1">
    <source>
        <dbReference type="EMBL" id="EKU72952.1"/>
    </source>
</evidence>
<evidence type="ECO:0000313" key="2">
    <source>
        <dbReference type="Proteomes" id="UP000009887"/>
    </source>
</evidence>
<name>K9D1V4_SPHYA</name>
<dbReference type="HOGENOM" id="CLU_2572113_0_0_5"/>
<dbReference type="EMBL" id="AGZU01000016">
    <property type="protein sequence ID" value="EKU72952.1"/>
    <property type="molecule type" value="Genomic_DNA"/>
</dbReference>
<keyword evidence="2" id="KW-1185">Reference proteome</keyword>
<accession>K9D1V4</accession>
<reference evidence="1 2" key="1">
    <citation type="submission" date="2012-09" db="EMBL/GenBank/DDBJ databases">
        <title>The Genome Sequence of Sphingobium yanoikuyae ATCC 51230.</title>
        <authorList>
            <consortium name="The Broad Institute Genome Sequencing Platform"/>
            <person name="Earl A."/>
            <person name="Ward D."/>
            <person name="Feldgarden M."/>
            <person name="Gevers D."/>
            <person name="Huys G."/>
            <person name="Walker B."/>
            <person name="Young S.K."/>
            <person name="Zeng Q."/>
            <person name="Gargeya S."/>
            <person name="Fitzgerald M."/>
            <person name="Haas B."/>
            <person name="Abouelleil A."/>
            <person name="Alvarado L."/>
            <person name="Arachchi H.M."/>
            <person name="Berlin A.M."/>
            <person name="Chapman S.B."/>
            <person name="Goldberg J."/>
            <person name="Griggs A."/>
            <person name="Gujja S."/>
            <person name="Hansen M."/>
            <person name="Howarth C."/>
            <person name="Imamovic A."/>
            <person name="Larimer J."/>
            <person name="McCowen C."/>
            <person name="Montmayeur A."/>
            <person name="Murphy C."/>
            <person name="Neiman D."/>
            <person name="Pearson M."/>
            <person name="Priest M."/>
            <person name="Roberts A."/>
            <person name="Saif S."/>
            <person name="Shea T."/>
            <person name="Sisk P."/>
            <person name="Sykes S."/>
            <person name="Wortman J."/>
            <person name="Nusbaum C."/>
            <person name="Birren B."/>
        </authorList>
    </citation>
    <scope>NUCLEOTIDE SEQUENCE [LARGE SCALE GENOMIC DNA]</scope>
    <source>
        <strain evidence="1 2">ATCC 51230</strain>
    </source>
</reference>
<comment type="caution">
    <text evidence="1">The sequence shown here is derived from an EMBL/GenBank/DDBJ whole genome shotgun (WGS) entry which is preliminary data.</text>
</comment>
<protein>
    <submittedName>
        <fullName evidence="1">Uncharacterized protein</fullName>
    </submittedName>
</protein>
<dbReference type="AlphaFoldDB" id="K9D1V4"/>
<sequence>MRQPKFKSLQLASGINVSKLSSTRQPMPISAEITSIECVHSKMLRGGQVTTTKCSIGKACLAKWIGKATGLVECAAKFRHR</sequence>
<organism evidence="1 2">
    <name type="scientific">Sphingobium yanoikuyae ATCC 51230</name>
    <dbReference type="NCBI Taxonomy" id="883163"/>
    <lineage>
        <taxon>Bacteria</taxon>
        <taxon>Pseudomonadati</taxon>
        <taxon>Pseudomonadota</taxon>
        <taxon>Alphaproteobacteria</taxon>
        <taxon>Sphingomonadales</taxon>
        <taxon>Sphingomonadaceae</taxon>
        <taxon>Sphingobium</taxon>
    </lineage>
</organism>
<dbReference type="Proteomes" id="UP000009887">
    <property type="component" value="Unassembled WGS sequence"/>
</dbReference>